<dbReference type="PROSITE" id="PS00517">
    <property type="entry name" value="RNASE_3_1"/>
    <property type="match status" value="1"/>
</dbReference>
<evidence type="ECO:0000259" key="23">
    <source>
        <dbReference type="PROSITE" id="PS51327"/>
    </source>
</evidence>
<dbReference type="InterPro" id="IPR014720">
    <property type="entry name" value="dsRBD_dom"/>
</dbReference>
<dbReference type="Pfam" id="PF00270">
    <property type="entry name" value="DEAD"/>
    <property type="match status" value="1"/>
</dbReference>
<evidence type="ECO:0000256" key="10">
    <source>
        <dbReference type="ARBA" id="ARBA00022806"/>
    </source>
</evidence>
<dbReference type="InterPro" id="IPR038248">
    <property type="entry name" value="Dicer_dimer_sf"/>
</dbReference>
<dbReference type="CDD" id="cd18034">
    <property type="entry name" value="DEXHc_dicer"/>
    <property type="match status" value="1"/>
</dbReference>
<keyword evidence="16" id="KW-0539">Nucleus</keyword>
<feature type="domain" description="Dicer dsRNA-binding fold" evidence="23">
    <location>
        <begin position="592"/>
        <end position="683"/>
    </location>
</feature>
<dbReference type="SMART" id="SM00487">
    <property type="entry name" value="DEXDc"/>
    <property type="match status" value="1"/>
</dbReference>
<dbReference type="FunFam" id="3.40.50.300:FF:000420">
    <property type="entry name" value="Endoribonuclease dicer-like 1"/>
    <property type="match status" value="1"/>
</dbReference>
<evidence type="ECO:0000256" key="8">
    <source>
        <dbReference type="ARBA" id="ARBA00022759"/>
    </source>
</evidence>
<feature type="region of interest" description="Disordered" evidence="18">
    <location>
        <begin position="679"/>
        <end position="703"/>
    </location>
</feature>
<dbReference type="GO" id="GO:0004386">
    <property type="term" value="F:helicase activity"/>
    <property type="evidence" value="ECO:0007669"/>
    <property type="project" value="UniProtKB-KW"/>
</dbReference>
<dbReference type="PROSITE" id="PS50137">
    <property type="entry name" value="DS_RBD"/>
    <property type="match status" value="1"/>
</dbReference>
<dbReference type="GO" id="GO:0003723">
    <property type="term" value="F:RNA binding"/>
    <property type="evidence" value="ECO:0007669"/>
    <property type="project" value="UniProtKB-UniRule"/>
</dbReference>
<evidence type="ECO:0000256" key="3">
    <source>
        <dbReference type="ARBA" id="ARBA00004123"/>
    </source>
</evidence>
<dbReference type="Gene3D" id="3.30.160.380">
    <property type="entry name" value="Dicer dimerisation domain"/>
    <property type="match status" value="1"/>
</dbReference>
<evidence type="ECO:0000256" key="11">
    <source>
        <dbReference type="ARBA" id="ARBA00022840"/>
    </source>
</evidence>
<comment type="subcellular location">
    <subcellularLocation>
        <location evidence="3">Nucleus</location>
    </subcellularLocation>
</comment>
<evidence type="ECO:0000256" key="13">
    <source>
        <dbReference type="ARBA" id="ARBA00022884"/>
    </source>
</evidence>
<evidence type="ECO:0000256" key="9">
    <source>
        <dbReference type="ARBA" id="ARBA00022801"/>
    </source>
</evidence>
<comment type="similarity">
    <text evidence="17">Belongs to the helicase family. Dicer subfamily.</text>
</comment>
<feature type="domain" description="Helicase ATP-binding" evidence="21">
    <location>
        <begin position="58"/>
        <end position="215"/>
    </location>
</feature>
<comment type="cofactor">
    <cofactor evidence="1">
        <name>Mn(2+)</name>
        <dbReference type="ChEBI" id="CHEBI:29035"/>
    </cofactor>
</comment>
<evidence type="ECO:0000259" key="20">
    <source>
        <dbReference type="PROSITE" id="PS50142"/>
    </source>
</evidence>
<dbReference type="SUPFAM" id="SSF52540">
    <property type="entry name" value="P-loop containing nucleoside triphosphate hydrolases"/>
    <property type="match status" value="1"/>
</dbReference>
<sequence length="1645" mass="185112">FSFTCSSSSLIYPVLLMESPNQTQNQKTLNDCDDHFLQLNSHVSPKPSINPRRYQLEMYEVATKKNTIAVMETGAGKTLIAVMLIQSIGQTIKSAQVKKIIIFLAPTVHLVNQQFEVIKSLTEFEVGECYGGKGVDDWTEQVWQNEINQHDVLVMTPQVLLDALRRAFFSLESVGLMVIDECHRATGNHPYTKIMKEFYHKCSSKPKIFGMTASPVVRKGVSSTTDCEGQLSELETMLDSQIYTLEDKTEMETFVPSAKETLKFYDQNRYPFLDLKAKMEALWLKSEASFPKCQESAQSNYNDMDDRMKTLQKRLTNDHVKISYCLDELGLVCAFEAVKICLENFPNSQEDCEVHRKFLMEYKSFLEEALCAFEESLAHGCEDFMGSEFDYVKAVHLGYVSSKLQELINLFQSFGGAMEILCLIFVDRIIIAKVIERFVKKVACLSHFTVSYLTGSNTSSVDALAPKLQKETLDSFRSGKVNLLFATDVVEEGIHVPNCSYVIRFDLPKTVRSYVQSRGRARQQDSQFVMMLERGNAKQRDRLYEVIRSERSVVDTTTNRDHNLCTVKPFTPKVAPAYYVDTTGASITPDSSVSLIHRYCERLPGDKYFTPKPTFKYSNLGQRSFECQIMLPPNAAFKTLMGPVSTSSQLSKQLVCLEACKKLHHMGALDDHLLPSTEESSEKSVAVNTKEAASGAGTTKRKELHGSTRALALSGTWEEKHDAVFHAYRFVFACSNVDEFFSEFVLLIESKLDDDVGNFELELFLVTKSVKTSVSYCGQVNLDAEQMKKAKCFQELFFNGLFGRVFMGSKSAGTKRQFLLRNDEKRLWNQFYTYLLLPLESSNGASNESWRISWQEMDSCVSVVELLMKKSLPDNGESDNVSPCKTESLESMCDNIIHFANGSVDTSNLEERVVLAIHTGKLYSIVELESGTSAESPFEVNGKKSKNGVSKPQMHAHMPPELLMTIDIPRSVIKSLYLIPSLMHRLESLMLASQLRKEIDFRTSDMSSRISSSLILEGLTTLRCCENFSMERLELLGDSVLKYVVSCHLFLKYPKIHEGQLTSRRSSIICNKNLHKLGIDHKLQGYIRDGAFDPRRWVAPGQHSLRPVPCKCGLDTLEVPLDQKFQTEDPKVVLGKTCDKGHRWMGSKTIADCVEALVGAYYVGGGLTAAIHTMKWFGIDAELEPSLVLEAISIASLRSYTPKENEIATLESKIEYVFSTKGLLQEAMTHASDQELNLDYCYQRLEFLGDSVLDLLTTRYLYETYTDIDPGELTDLRSACVSNENFAQAAVRRDLQHHLLHCSGLLQNQIAEYVKSFAEHNNASRSFEGAKGPKASCYSSFIFKALGDIFESIAGAVLIDTKLNIDEVWRIFEPLLSPIVTPDKLELPPLRELNELCDSLGHFIKENCTKKGEMVHAELTLQLKDVQLIGEGSDRSKKAAKGEAARRLLKKLETRGISYSWFSKKRKQDTENVDDSSSSNMNIDENGLTIEDELVEAQNHKKLKTDGTRNLVKLTKAVMVNVAEFSEKKGCSSNDDIPSISEIKMNKGGPRMTLFELCKKQQWQMPEFKTRETKSRTPIELGEGLEKRTGFNSFVSDIVLYIPNSGDIECTGDAKADKKSSFDSAALAMLYELEKLGKLVIGDKS</sequence>
<dbReference type="SUPFAM" id="SSF54768">
    <property type="entry name" value="dsRNA-binding domain-like"/>
    <property type="match status" value="1"/>
</dbReference>
<name>A0A7J6FYH4_CANSA</name>
<dbReference type="Gene3D" id="1.10.1520.10">
    <property type="entry name" value="Ribonuclease III domain"/>
    <property type="match status" value="2"/>
</dbReference>
<evidence type="ECO:0000256" key="17">
    <source>
        <dbReference type="PROSITE-ProRule" id="PRU00657"/>
    </source>
</evidence>
<keyword evidence="14" id="KW-0943">RNA-mediated gene silencing</keyword>
<keyword evidence="4" id="KW-0540">Nuclease</keyword>
<reference evidence="24 25" key="1">
    <citation type="journal article" date="2020" name="bioRxiv">
        <title>Sequence and annotation of 42 cannabis genomes reveals extensive copy number variation in cannabinoid synthesis and pathogen resistance genes.</title>
        <authorList>
            <person name="Mckernan K.J."/>
            <person name="Helbert Y."/>
            <person name="Kane L.T."/>
            <person name="Ebling H."/>
            <person name="Zhang L."/>
            <person name="Liu B."/>
            <person name="Eaton Z."/>
            <person name="Mclaughlin S."/>
            <person name="Kingan S."/>
            <person name="Baybayan P."/>
            <person name="Concepcion G."/>
            <person name="Jordan M."/>
            <person name="Riva A."/>
            <person name="Barbazuk W."/>
            <person name="Harkins T."/>
        </authorList>
    </citation>
    <scope>NUCLEOTIDE SEQUENCE [LARGE SCALE GENOMIC DNA]</scope>
    <source>
        <strain evidence="25">cv. Jamaican Lion 4</strain>
        <tissue evidence="24">Leaf</tissue>
    </source>
</reference>
<dbReference type="SUPFAM" id="SSF69065">
    <property type="entry name" value="RNase III domain-like"/>
    <property type="match status" value="2"/>
</dbReference>
<feature type="domain" description="RNase III" evidence="20">
    <location>
        <begin position="992"/>
        <end position="1166"/>
    </location>
</feature>
<dbReference type="SMART" id="SM00490">
    <property type="entry name" value="HELICc"/>
    <property type="match status" value="1"/>
</dbReference>
<keyword evidence="6" id="KW-0677">Repeat</keyword>
<evidence type="ECO:0000256" key="5">
    <source>
        <dbReference type="ARBA" id="ARBA00022723"/>
    </source>
</evidence>
<keyword evidence="15" id="KW-0464">Manganese</keyword>
<protein>
    <submittedName>
        <fullName evidence="24">Uncharacterized protein</fullName>
    </submittedName>
</protein>
<evidence type="ECO:0000313" key="25">
    <source>
        <dbReference type="Proteomes" id="UP000525078"/>
    </source>
</evidence>
<evidence type="ECO:0000256" key="15">
    <source>
        <dbReference type="ARBA" id="ARBA00023211"/>
    </source>
</evidence>
<evidence type="ECO:0000256" key="18">
    <source>
        <dbReference type="SAM" id="MobiDB-lite"/>
    </source>
</evidence>
<dbReference type="PROSITE" id="PS51194">
    <property type="entry name" value="HELICASE_CTER"/>
    <property type="match status" value="1"/>
</dbReference>
<dbReference type="InterPro" id="IPR000999">
    <property type="entry name" value="RNase_III_dom"/>
</dbReference>
<dbReference type="GO" id="GO:0005524">
    <property type="term" value="F:ATP binding"/>
    <property type="evidence" value="ECO:0007669"/>
    <property type="project" value="UniProtKB-KW"/>
</dbReference>
<feature type="domain" description="RNase III" evidence="20">
    <location>
        <begin position="1207"/>
        <end position="1362"/>
    </location>
</feature>
<dbReference type="InterPro" id="IPR011545">
    <property type="entry name" value="DEAD/DEAH_box_helicase_dom"/>
</dbReference>
<feature type="domain" description="DRBM" evidence="19">
    <location>
        <begin position="1419"/>
        <end position="1454"/>
    </location>
</feature>
<dbReference type="PANTHER" id="PTHR14950">
    <property type="entry name" value="DICER-RELATED"/>
    <property type="match status" value="1"/>
</dbReference>
<keyword evidence="10" id="KW-0347">Helicase</keyword>
<evidence type="ECO:0000313" key="24">
    <source>
        <dbReference type="EMBL" id="KAF4375796.1"/>
    </source>
</evidence>
<evidence type="ECO:0000259" key="19">
    <source>
        <dbReference type="PROSITE" id="PS50137"/>
    </source>
</evidence>
<dbReference type="GO" id="GO:0004525">
    <property type="term" value="F:ribonuclease III activity"/>
    <property type="evidence" value="ECO:0007669"/>
    <property type="project" value="InterPro"/>
</dbReference>
<evidence type="ECO:0000256" key="1">
    <source>
        <dbReference type="ARBA" id="ARBA00001936"/>
    </source>
</evidence>
<keyword evidence="9" id="KW-0378">Hydrolase</keyword>
<dbReference type="PANTHER" id="PTHR14950:SF46">
    <property type="entry name" value="ENDORIBONUCLEASE DICER HOMOLOG 3"/>
    <property type="match status" value="1"/>
</dbReference>
<dbReference type="CDD" id="cd18802">
    <property type="entry name" value="SF2_C_dicer"/>
    <property type="match status" value="1"/>
</dbReference>
<accession>A0A7J6FYH4</accession>
<evidence type="ECO:0000256" key="16">
    <source>
        <dbReference type="ARBA" id="ARBA00023242"/>
    </source>
</evidence>
<evidence type="ECO:0000256" key="2">
    <source>
        <dbReference type="ARBA" id="ARBA00001946"/>
    </source>
</evidence>
<dbReference type="FunFam" id="3.40.50.300:FF:000705">
    <property type="entry name" value="Endoribonuclease dicer-like protein"/>
    <property type="match status" value="1"/>
</dbReference>
<dbReference type="GO" id="GO:0005634">
    <property type="term" value="C:nucleus"/>
    <property type="evidence" value="ECO:0007669"/>
    <property type="project" value="UniProtKB-SubCell"/>
</dbReference>
<dbReference type="PROSITE" id="PS51327">
    <property type="entry name" value="DICER_DSRBF"/>
    <property type="match status" value="1"/>
</dbReference>
<dbReference type="GO" id="GO:0010267">
    <property type="term" value="P:ta-siRNA processing"/>
    <property type="evidence" value="ECO:0007669"/>
    <property type="project" value="UniProtKB-ARBA"/>
</dbReference>
<feature type="domain" description="Helicase C-terminal" evidence="22">
    <location>
        <begin position="403"/>
        <end position="562"/>
    </location>
</feature>
<evidence type="ECO:0000259" key="21">
    <source>
        <dbReference type="PROSITE" id="PS51192"/>
    </source>
</evidence>
<dbReference type="GO" id="GO:0046872">
    <property type="term" value="F:metal ion binding"/>
    <property type="evidence" value="ECO:0007669"/>
    <property type="project" value="UniProtKB-KW"/>
</dbReference>
<dbReference type="Proteomes" id="UP000525078">
    <property type="component" value="Unassembled WGS sequence"/>
</dbReference>
<dbReference type="Gene3D" id="3.40.50.300">
    <property type="entry name" value="P-loop containing nucleotide triphosphate hydrolases"/>
    <property type="match status" value="2"/>
</dbReference>
<comment type="cofactor">
    <cofactor evidence="2">
        <name>Mg(2+)</name>
        <dbReference type="ChEBI" id="CHEBI:18420"/>
    </cofactor>
</comment>
<dbReference type="Gene3D" id="3.30.160.20">
    <property type="match status" value="2"/>
</dbReference>
<proteinExistence type="inferred from homology"/>
<comment type="caution">
    <text evidence="24">The sequence shown here is derived from an EMBL/GenBank/DDBJ whole genome shotgun (WGS) entry which is preliminary data.</text>
</comment>
<dbReference type="Pfam" id="PF00636">
    <property type="entry name" value="Ribonuclease_3"/>
    <property type="match status" value="2"/>
</dbReference>
<dbReference type="InterPro" id="IPR001650">
    <property type="entry name" value="Helicase_C-like"/>
</dbReference>
<evidence type="ECO:0000256" key="6">
    <source>
        <dbReference type="ARBA" id="ARBA00022737"/>
    </source>
</evidence>
<evidence type="ECO:0000256" key="7">
    <source>
        <dbReference type="ARBA" id="ARBA00022741"/>
    </source>
</evidence>
<dbReference type="InterPro" id="IPR027417">
    <property type="entry name" value="P-loop_NTPase"/>
</dbReference>
<keyword evidence="8" id="KW-0255">Endonuclease</keyword>
<dbReference type="InterPro" id="IPR036389">
    <property type="entry name" value="RNase_III_sf"/>
</dbReference>
<keyword evidence="12" id="KW-0460">Magnesium</keyword>
<dbReference type="InterPro" id="IPR014001">
    <property type="entry name" value="Helicase_ATP-bd"/>
</dbReference>
<evidence type="ECO:0000256" key="12">
    <source>
        <dbReference type="ARBA" id="ARBA00022842"/>
    </source>
</evidence>
<feature type="non-terminal residue" evidence="24">
    <location>
        <position position="1"/>
    </location>
</feature>
<keyword evidence="5" id="KW-0479">Metal-binding</keyword>
<dbReference type="FunFam" id="3.30.160.380:FF:000001">
    <property type="entry name" value="Endoribonuclease dicer-like 1"/>
    <property type="match status" value="1"/>
</dbReference>
<dbReference type="FunFam" id="1.10.1520.10:FF:000008">
    <property type="entry name" value="Dicer-like 104"/>
    <property type="match status" value="1"/>
</dbReference>
<dbReference type="PROSITE" id="PS51192">
    <property type="entry name" value="HELICASE_ATP_BIND_1"/>
    <property type="match status" value="1"/>
</dbReference>
<keyword evidence="7" id="KW-0547">Nucleotide-binding</keyword>
<keyword evidence="11" id="KW-0067">ATP-binding</keyword>
<dbReference type="PROSITE" id="PS50142">
    <property type="entry name" value="RNASE_3_2"/>
    <property type="match status" value="2"/>
</dbReference>
<evidence type="ECO:0000256" key="4">
    <source>
        <dbReference type="ARBA" id="ARBA00022722"/>
    </source>
</evidence>
<dbReference type="Pfam" id="PF00271">
    <property type="entry name" value="Helicase_C"/>
    <property type="match status" value="1"/>
</dbReference>
<evidence type="ECO:0000256" key="14">
    <source>
        <dbReference type="ARBA" id="ARBA00023158"/>
    </source>
</evidence>
<dbReference type="Pfam" id="PF03368">
    <property type="entry name" value="Dicer_dimer"/>
    <property type="match status" value="1"/>
</dbReference>
<gene>
    <name evidence="24" type="ORF">F8388_014518</name>
</gene>
<dbReference type="CDD" id="cd00593">
    <property type="entry name" value="RIBOc"/>
    <property type="match status" value="2"/>
</dbReference>
<dbReference type="GO" id="GO:0005737">
    <property type="term" value="C:cytoplasm"/>
    <property type="evidence" value="ECO:0007669"/>
    <property type="project" value="TreeGrafter"/>
</dbReference>
<dbReference type="SMART" id="SM00535">
    <property type="entry name" value="RIBOc"/>
    <property type="match status" value="2"/>
</dbReference>
<evidence type="ECO:0000259" key="22">
    <source>
        <dbReference type="PROSITE" id="PS51194"/>
    </source>
</evidence>
<organism evidence="24 25">
    <name type="scientific">Cannabis sativa</name>
    <name type="common">Hemp</name>
    <name type="synonym">Marijuana</name>
    <dbReference type="NCBI Taxonomy" id="3483"/>
    <lineage>
        <taxon>Eukaryota</taxon>
        <taxon>Viridiplantae</taxon>
        <taxon>Streptophyta</taxon>
        <taxon>Embryophyta</taxon>
        <taxon>Tracheophyta</taxon>
        <taxon>Spermatophyta</taxon>
        <taxon>Magnoliopsida</taxon>
        <taxon>eudicotyledons</taxon>
        <taxon>Gunneridae</taxon>
        <taxon>Pentapetalae</taxon>
        <taxon>rosids</taxon>
        <taxon>fabids</taxon>
        <taxon>Rosales</taxon>
        <taxon>Cannabaceae</taxon>
        <taxon>Cannabis</taxon>
    </lineage>
</organism>
<dbReference type="EMBL" id="JAATIP010000089">
    <property type="protein sequence ID" value="KAF4375796.1"/>
    <property type="molecule type" value="Genomic_DNA"/>
</dbReference>
<dbReference type="InterPro" id="IPR005034">
    <property type="entry name" value="Dicer_dimerisation"/>
</dbReference>
<dbReference type="FunFam" id="1.10.1520.10:FF:000004">
    <property type="entry name" value="Endoribonuclease dicer-like 1"/>
    <property type="match status" value="1"/>
</dbReference>
<keyword evidence="13 17" id="KW-0694">RNA-binding</keyword>